<gene>
    <name evidence="3" type="ORF">SAMN04488535_0022</name>
</gene>
<dbReference type="PROSITE" id="PS00134">
    <property type="entry name" value="TRYPSIN_HIS"/>
    <property type="match status" value="1"/>
</dbReference>
<dbReference type="Pfam" id="PF00089">
    <property type="entry name" value="Trypsin"/>
    <property type="match status" value="1"/>
</dbReference>
<dbReference type="Gene3D" id="2.40.10.10">
    <property type="entry name" value="Trypsin-like serine proteases"/>
    <property type="match status" value="2"/>
</dbReference>
<dbReference type="STRING" id="38302.SAMN04488535_0022"/>
<keyword evidence="4" id="KW-1185">Reference proteome</keyword>
<reference evidence="4" key="1">
    <citation type="submission" date="2016-10" db="EMBL/GenBank/DDBJ databases">
        <authorList>
            <person name="Varghese N."/>
            <person name="Submissions S."/>
        </authorList>
    </citation>
    <scope>NUCLEOTIDE SEQUENCE [LARGE SCALE GENOMIC DNA]</scope>
    <source>
        <strain evidence="4">DSM 20632</strain>
    </source>
</reference>
<dbReference type="CDD" id="cd21112">
    <property type="entry name" value="alphaLP-like"/>
    <property type="match status" value="1"/>
</dbReference>
<dbReference type="InterPro" id="IPR009003">
    <property type="entry name" value="Peptidase_S1_PA"/>
</dbReference>
<dbReference type="RefSeq" id="WP_092147152.1">
    <property type="nucleotide sequence ID" value="NZ_LT629700.1"/>
</dbReference>
<evidence type="ECO:0000313" key="3">
    <source>
        <dbReference type="EMBL" id="SDL57391.1"/>
    </source>
</evidence>
<dbReference type="OrthoDB" id="4536940at2"/>
<evidence type="ECO:0000256" key="1">
    <source>
        <dbReference type="SAM" id="SignalP"/>
    </source>
</evidence>
<proteinExistence type="predicted"/>
<dbReference type="InterPro" id="IPR018114">
    <property type="entry name" value="TRYPSIN_HIS"/>
</dbReference>
<accession>A0A1G9L610</accession>
<dbReference type="GO" id="GO:0004252">
    <property type="term" value="F:serine-type endopeptidase activity"/>
    <property type="evidence" value="ECO:0007669"/>
    <property type="project" value="InterPro"/>
</dbReference>
<protein>
    <submittedName>
        <fullName evidence="3">Trypsin</fullName>
    </submittedName>
</protein>
<evidence type="ECO:0000259" key="2">
    <source>
        <dbReference type="Pfam" id="PF00089"/>
    </source>
</evidence>
<dbReference type="GO" id="GO:0006508">
    <property type="term" value="P:proteolysis"/>
    <property type="evidence" value="ECO:0007669"/>
    <property type="project" value="InterPro"/>
</dbReference>
<dbReference type="InterPro" id="IPR043504">
    <property type="entry name" value="Peptidase_S1_PA_chymotrypsin"/>
</dbReference>
<feature type="chain" id="PRO_5009245215" evidence="1">
    <location>
        <begin position="28"/>
        <end position="275"/>
    </location>
</feature>
<dbReference type="InterPro" id="IPR001254">
    <property type="entry name" value="Trypsin_dom"/>
</dbReference>
<evidence type="ECO:0000313" key="4">
    <source>
        <dbReference type="Proteomes" id="UP000199350"/>
    </source>
</evidence>
<name>A0A1G9L610_9CORY</name>
<keyword evidence="1" id="KW-0732">Signal</keyword>
<dbReference type="AlphaFoldDB" id="A0A1G9L610"/>
<feature type="signal peptide" evidence="1">
    <location>
        <begin position="1"/>
        <end position="27"/>
    </location>
</feature>
<organism evidence="3 4">
    <name type="scientific">Corynebacterium mycetoides</name>
    <dbReference type="NCBI Taxonomy" id="38302"/>
    <lineage>
        <taxon>Bacteria</taxon>
        <taxon>Bacillati</taxon>
        <taxon>Actinomycetota</taxon>
        <taxon>Actinomycetes</taxon>
        <taxon>Mycobacteriales</taxon>
        <taxon>Corynebacteriaceae</taxon>
        <taxon>Corynebacterium</taxon>
    </lineage>
</organism>
<dbReference type="EMBL" id="LT629700">
    <property type="protein sequence ID" value="SDL57391.1"/>
    <property type="molecule type" value="Genomic_DNA"/>
</dbReference>
<feature type="domain" description="Peptidase S1" evidence="2">
    <location>
        <begin position="110"/>
        <end position="241"/>
    </location>
</feature>
<dbReference type="SUPFAM" id="SSF50494">
    <property type="entry name" value="Trypsin-like serine proteases"/>
    <property type="match status" value="1"/>
</dbReference>
<sequence length="275" mass="28413">MVRRLFTPVVAALIVLVSAVLAPTATAQEDPNYVWRTDPVSKVLAAKPMADRVLHRVPGSYHDAQPIAPEAWEAQQSRGKALYGPGTPIYVDGNVMCTVAVAGYDAAGRQVAVTAGHCGTEGQTVTSADAVGVGVSGRIAAVNRDLDYAVIELFPNAEVGRTYNGVTVNRLSVEPRALGQVVCKSGYASAQTCGVTWIDDGRTNLNQVCAMQGDSGAPLLAADALVGIINGGIVNAPCHSPLQGPVFSPTASSRFDAILAAMNSGTAPGSGFRLP</sequence>
<dbReference type="Proteomes" id="UP000199350">
    <property type="component" value="Chromosome I"/>
</dbReference>